<name>A0A7T8GZ34_CALRO</name>
<evidence type="ECO:0000256" key="1">
    <source>
        <dbReference type="RuleBase" id="RU004374"/>
    </source>
</evidence>
<dbReference type="EMBL" id="CP045898">
    <property type="protein sequence ID" value="QQP40372.1"/>
    <property type="molecule type" value="Genomic_DNA"/>
</dbReference>
<evidence type="ECO:0000313" key="3">
    <source>
        <dbReference type="Proteomes" id="UP000595437"/>
    </source>
</evidence>
<dbReference type="SUPFAM" id="SSF55418">
    <property type="entry name" value="eIF4e-like"/>
    <property type="match status" value="1"/>
</dbReference>
<dbReference type="InterPro" id="IPR023398">
    <property type="entry name" value="TIF_eIF4e-like"/>
</dbReference>
<keyword evidence="1" id="KW-0648">Protein biosynthesis</keyword>
<organism evidence="2 3">
    <name type="scientific">Caligus rogercresseyi</name>
    <name type="common">Sea louse</name>
    <dbReference type="NCBI Taxonomy" id="217165"/>
    <lineage>
        <taxon>Eukaryota</taxon>
        <taxon>Metazoa</taxon>
        <taxon>Ecdysozoa</taxon>
        <taxon>Arthropoda</taxon>
        <taxon>Crustacea</taxon>
        <taxon>Multicrustacea</taxon>
        <taxon>Hexanauplia</taxon>
        <taxon>Copepoda</taxon>
        <taxon>Siphonostomatoida</taxon>
        <taxon>Caligidae</taxon>
        <taxon>Caligus</taxon>
    </lineage>
</organism>
<reference evidence="3" key="1">
    <citation type="submission" date="2021-01" db="EMBL/GenBank/DDBJ databases">
        <title>Caligus Genome Assembly.</title>
        <authorList>
            <person name="Gallardo-Escarate C."/>
        </authorList>
    </citation>
    <scope>NUCLEOTIDE SEQUENCE [LARGE SCALE GENOMIC DNA]</scope>
</reference>
<dbReference type="Proteomes" id="UP000595437">
    <property type="component" value="Chromosome 9"/>
</dbReference>
<dbReference type="PANTHER" id="PTHR11960:SF18">
    <property type="entry name" value="EUKARYOTIC TRANSLATION INITIATION FACTOR 4E HOMOLOGOUS PROTEIN, ISOFORM B"/>
    <property type="match status" value="1"/>
</dbReference>
<dbReference type="Gene3D" id="3.30.760.10">
    <property type="entry name" value="RNA Cap, Translation Initiation Factor Eif4e"/>
    <property type="match status" value="1"/>
</dbReference>
<dbReference type="Pfam" id="PF01652">
    <property type="entry name" value="IF4E"/>
    <property type="match status" value="1"/>
</dbReference>
<dbReference type="GO" id="GO:0003743">
    <property type="term" value="F:translation initiation factor activity"/>
    <property type="evidence" value="ECO:0007669"/>
    <property type="project" value="UniProtKB-KW"/>
</dbReference>
<keyword evidence="3" id="KW-1185">Reference proteome</keyword>
<feature type="non-terminal residue" evidence="2">
    <location>
        <position position="1"/>
    </location>
</feature>
<comment type="similarity">
    <text evidence="1">Belongs to the eukaryotic initiation factor 4E family.</text>
</comment>
<sequence length="97" mass="10995">DDANRNGGKWLVRVRSGLGYRVWENILLALVGEQFPVEDEILGAVASIRAYEESISLWNKTSYNPVIIDKIRQVFSKVIDLPPGTVIEYKPHQTAIR</sequence>
<gene>
    <name evidence="2" type="ORF">FKW44_014388</name>
</gene>
<dbReference type="PANTHER" id="PTHR11960">
    <property type="entry name" value="EUKARYOTIC TRANSLATION INITIATION FACTOR 4E RELATED"/>
    <property type="match status" value="1"/>
</dbReference>
<evidence type="ECO:0000313" key="2">
    <source>
        <dbReference type="EMBL" id="QQP40372.1"/>
    </source>
</evidence>
<proteinExistence type="inferred from homology"/>
<dbReference type="GO" id="GO:0016281">
    <property type="term" value="C:eukaryotic translation initiation factor 4F complex"/>
    <property type="evidence" value="ECO:0007669"/>
    <property type="project" value="TreeGrafter"/>
</dbReference>
<keyword evidence="1" id="KW-0694">RNA-binding</keyword>
<dbReference type="InterPro" id="IPR001040">
    <property type="entry name" value="TIF_eIF_4E"/>
</dbReference>
<dbReference type="AlphaFoldDB" id="A0A7T8GZ34"/>
<dbReference type="GO" id="GO:0000340">
    <property type="term" value="F:RNA 7-methylguanosine cap binding"/>
    <property type="evidence" value="ECO:0007669"/>
    <property type="project" value="TreeGrafter"/>
</dbReference>
<dbReference type="OrthoDB" id="590761at2759"/>
<accession>A0A7T8GZ34</accession>
<protein>
    <submittedName>
        <fullName evidence="2">Eukaryotic translation initiation factor 4E type 2</fullName>
    </submittedName>
</protein>
<keyword evidence="1 2" id="KW-0396">Initiation factor</keyword>